<organism evidence="2 3">
    <name type="scientific">Escherichia coli</name>
    <dbReference type="NCBI Taxonomy" id="562"/>
    <lineage>
        <taxon>Bacteria</taxon>
        <taxon>Pseudomonadati</taxon>
        <taxon>Pseudomonadota</taxon>
        <taxon>Gammaproteobacteria</taxon>
        <taxon>Enterobacterales</taxon>
        <taxon>Enterobacteriaceae</taxon>
        <taxon>Escherichia</taxon>
    </lineage>
</organism>
<dbReference type="InterPro" id="IPR025949">
    <property type="entry name" value="PapC-like_C"/>
</dbReference>
<dbReference type="Gene3D" id="2.60.40.2070">
    <property type="match status" value="1"/>
</dbReference>
<dbReference type="GO" id="GO:0009279">
    <property type="term" value="C:cell outer membrane"/>
    <property type="evidence" value="ECO:0007669"/>
    <property type="project" value="TreeGrafter"/>
</dbReference>
<name>A0A376SBD0_ECOLX</name>
<dbReference type="Pfam" id="PF00577">
    <property type="entry name" value="Usher"/>
    <property type="match status" value="1"/>
</dbReference>
<sequence>MSYSNNLRRISYTLAASQAYDENHHEEKRFNIFISIPFDWGDDVTTPRRQIYMSNSTTFDDQGFASNNTGLSGTVGSRDQFNYGVNLSHQHQGNETTAGANLTWNAPVATVNGSYSQSSTYRQAGASVSGGIVAWSEGVNLANRLSETFAVMNAPGIKDAYVNGQKYRTTNRNGVVVYDGMTPYRENHLMLDVSQSDSEAELRGNRKIAAPYRGAVVLVNFDTDQRKPWFIKALRTDGQPLTFGYEVNDIHGHNIGVVGQGSQLFIRTNEVPPSVNVAINKQQGLSCTITFGKEIDESRNYICQ</sequence>
<evidence type="ECO:0000259" key="1">
    <source>
        <dbReference type="Pfam" id="PF13953"/>
    </source>
</evidence>
<feature type="domain" description="PapC-like C-terminal" evidence="1">
    <location>
        <begin position="231"/>
        <end position="291"/>
    </location>
</feature>
<gene>
    <name evidence="2" type="primary">htrE_5</name>
    <name evidence="2" type="ORF">NCTC11112_06598</name>
</gene>
<evidence type="ECO:0000313" key="2">
    <source>
        <dbReference type="EMBL" id="STI47385.1"/>
    </source>
</evidence>
<dbReference type="EMBL" id="UGAW01000002">
    <property type="protein sequence ID" value="STI47385.1"/>
    <property type="molecule type" value="Genomic_DNA"/>
</dbReference>
<dbReference type="InterPro" id="IPR000015">
    <property type="entry name" value="Fimb_usher"/>
</dbReference>
<accession>A0A376SBD0</accession>
<dbReference type="PANTHER" id="PTHR30451">
    <property type="entry name" value="OUTER MEMBRANE USHER PROTEIN"/>
    <property type="match status" value="1"/>
</dbReference>
<dbReference type="Gene3D" id="2.60.40.2610">
    <property type="entry name" value="Outer membrane usher protein FimD, plug domain"/>
    <property type="match status" value="1"/>
</dbReference>
<dbReference type="InterPro" id="IPR042186">
    <property type="entry name" value="FimD_plug_dom"/>
</dbReference>
<dbReference type="Pfam" id="PF13953">
    <property type="entry name" value="PapC_C"/>
    <property type="match status" value="1"/>
</dbReference>
<dbReference type="InterPro" id="IPR043142">
    <property type="entry name" value="PapC-like_C_sf"/>
</dbReference>
<proteinExistence type="predicted"/>
<dbReference type="GO" id="GO:0015473">
    <property type="term" value="F:fimbrial usher porin activity"/>
    <property type="evidence" value="ECO:0007669"/>
    <property type="project" value="InterPro"/>
</dbReference>
<protein>
    <submittedName>
        <fullName evidence="2">Fimbrial outer membrane usher protein</fullName>
    </submittedName>
</protein>
<dbReference type="AlphaFoldDB" id="A0A376SBD0"/>
<evidence type="ECO:0000313" key="3">
    <source>
        <dbReference type="Proteomes" id="UP000254817"/>
    </source>
</evidence>
<dbReference type="FunFam" id="2.60.40.2610:FF:000001">
    <property type="entry name" value="Outer membrane fimbrial usher protein"/>
    <property type="match status" value="1"/>
</dbReference>
<dbReference type="Proteomes" id="UP000254817">
    <property type="component" value="Unassembled WGS sequence"/>
</dbReference>
<dbReference type="PANTHER" id="PTHR30451:SF3">
    <property type="entry name" value="OUTER MEMBRANE USHER PROTEIN HTRE-RELATED"/>
    <property type="match status" value="1"/>
</dbReference>
<dbReference type="FunFam" id="2.60.40.2070:FF:000002">
    <property type="entry name" value="Fimbrial outer membrane usher protein"/>
    <property type="match status" value="1"/>
</dbReference>
<dbReference type="GO" id="GO:0009297">
    <property type="term" value="P:pilus assembly"/>
    <property type="evidence" value="ECO:0007669"/>
    <property type="project" value="InterPro"/>
</dbReference>
<reference evidence="2 3" key="1">
    <citation type="submission" date="2018-06" db="EMBL/GenBank/DDBJ databases">
        <authorList>
            <consortium name="Pathogen Informatics"/>
            <person name="Doyle S."/>
        </authorList>
    </citation>
    <scope>NUCLEOTIDE SEQUENCE [LARGE SCALE GENOMIC DNA]</scope>
    <source>
        <strain evidence="2 3">NCTC11112</strain>
    </source>
</reference>